<dbReference type="KEGG" id="wsu:WS1039"/>
<evidence type="ECO:0000313" key="1">
    <source>
        <dbReference type="EMBL" id="CAE10139.1"/>
    </source>
</evidence>
<accession>Q7MRU4</accession>
<dbReference type="HOGENOM" id="CLU_129236_0_0_7"/>
<proteinExistence type="predicted"/>
<name>Q7MRU4_WOLSU</name>
<organism evidence="2">
    <name type="scientific">Wolinella succinogenes (strain ATCC 29543 / DSM 1740 / CCUG 13145 / JCM 31913 / LMG 7466 / NCTC 11488 / FDC 602W)</name>
    <name type="common">Vibrio succinogenes</name>
    <dbReference type="NCBI Taxonomy" id="273121"/>
    <lineage>
        <taxon>Bacteria</taxon>
        <taxon>Pseudomonadati</taxon>
        <taxon>Campylobacterota</taxon>
        <taxon>Epsilonproteobacteria</taxon>
        <taxon>Campylobacterales</taxon>
        <taxon>Helicobacteraceae</taxon>
        <taxon>Wolinella</taxon>
    </lineage>
</organism>
<reference evidence="1 2" key="1">
    <citation type="journal article" date="2003" name="Proc. Natl. Acad. Sci. U.S.A.">
        <title>Complete genome sequence and analysis of Wolinella succinogenes.</title>
        <authorList>
            <person name="Baar C."/>
            <person name="Eppinger M."/>
            <person name="Raddatz G."/>
            <person name="Simon JM."/>
            <person name="Lanz C."/>
            <person name="Klimmek O."/>
            <person name="Nandakumar R."/>
            <person name="Gross R."/>
            <person name="Rosinus A."/>
            <person name="Keller H."/>
            <person name="Jagtap P."/>
            <person name="Linke B."/>
            <person name="Meyer F."/>
            <person name="Lederer H."/>
            <person name="Schuster S.C."/>
        </authorList>
    </citation>
    <scope>NUCLEOTIDE SEQUENCE [LARGE SCALE GENOMIC DNA]</scope>
    <source>
        <strain evidence="2">ATCC 29543 / DSM 1740 / CCUG 13145 / JCM 31913 / LMG 7466 / NCTC 11488 / FDC 602W</strain>
    </source>
</reference>
<keyword evidence="2" id="KW-1185">Reference proteome</keyword>
<protein>
    <submittedName>
        <fullName evidence="1">Uncharacterized protein</fullName>
    </submittedName>
</protein>
<gene>
    <name evidence="1" type="ordered locus">WS1039</name>
</gene>
<dbReference type="AlphaFoldDB" id="Q7MRU4"/>
<dbReference type="eggNOG" id="ENOG5031CI0">
    <property type="taxonomic scope" value="Bacteria"/>
</dbReference>
<dbReference type="Proteomes" id="UP000000422">
    <property type="component" value="Chromosome"/>
</dbReference>
<dbReference type="RefSeq" id="WP_011138932.1">
    <property type="nucleotide sequence ID" value="NC_005090.1"/>
</dbReference>
<sequence length="156" mass="17594">MIEQIIKDRKFKNLMEAHAKAVIEYLLSKQITFSILCNVGLVEFNPPLPESITSSFRPLTLFVLAGYTFESIELDHHNLYFEAGFGAQNLGSFVTVPLYSILQIILQDSNNIQDSTLFVNLTAGNDSFEVNLEDEEGVKSSMEALLSNPENQRFKK</sequence>
<dbReference type="STRING" id="273121.WS1039"/>
<evidence type="ECO:0000313" key="2">
    <source>
        <dbReference type="Proteomes" id="UP000000422"/>
    </source>
</evidence>
<dbReference type="EMBL" id="BX571659">
    <property type="protein sequence ID" value="CAE10139.1"/>
    <property type="molecule type" value="Genomic_DNA"/>
</dbReference>